<keyword evidence="2" id="KW-1185">Reference proteome</keyword>
<comment type="caution">
    <text evidence="1">The sequence shown here is derived from an EMBL/GenBank/DDBJ whole genome shotgun (WGS) entry which is preliminary data.</text>
</comment>
<protein>
    <submittedName>
        <fullName evidence="1">Uncharacterized protein</fullName>
    </submittedName>
</protein>
<evidence type="ECO:0000313" key="2">
    <source>
        <dbReference type="Proteomes" id="UP000192801"/>
    </source>
</evidence>
<organism evidence="1 2">
    <name type="scientific">Mycolicibacterium insubricum</name>
    <dbReference type="NCBI Taxonomy" id="444597"/>
    <lineage>
        <taxon>Bacteria</taxon>
        <taxon>Bacillati</taxon>
        <taxon>Actinomycetota</taxon>
        <taxon>Actinomycetes</taxon>
        <taxon>Mycobacteriales</taxon>
        <taxon>Mycobacteriaceae</taxon>
        <taxon>Mycolicibacterium</taxon>
    </lineage>
</organism>
<sequence length="106" mass="10586">MGDKPLGAAARLLGTAAKLSINEASGLLAAVLCTGIDTVTGCGAAGVELIAGAATTAVAVTAAIPAVNAERSACMLIPSIGRAFRANYRSLGRKGQSDTGWQLEDR</sequence>
<dbReference type="Proteomes" id="UP000192801">
    <property type="component" value="Unassembled WGS sequence"/>
</dbReference>
<gene>
    <name evidence="1" type="ORF">BST26_02255</name>
</gene>
<evidence type="ECO:0000313" key="1">
    <source>
        <dbReference type="EMBL" id="ORA73612.1"/>
    </source>
</evidence>
<dbReference type="EMBL" id="MVHS01000003">
    <property type="protein sequence ID" value="ORA73612.1"/>
    <property type="molecule type" value="Genomic_DNA"/>
</dbReference>
<name>A0A1X0DN64_9MYCO</name>
<proteinExistence type="predicted"/>
<dbReference type="STRING" id="444597.BST26_02255"/>
<accession>A0A1X0DN64</accession>
<dbReference type="AlphaFoldDB" id="A0A1X0DN64"/>
<reference evidence="1 2" key="1">
    <citation type="submission" date="2016-12" db="EMBL/GenBank/DDBJ databases">
        <title>The new phylogeny of genus Mycobacterium.</title>
        <authorList>
            <person name="Tortoli E."/>
            <person name="Trovato A."/>
            <person name="Cirillo D.M."/>
        </authorList>
    </citation>
    <scope>NUCLEOTIDE SEQUENCE [LARGE SCALE GENOMIC DNA]</scope>
    <source>
        <strain evidence="1 2">DSM 45130</strain>
    </source>
</reference>